<dbReference type="OrthoDB" id="288422at2759"/>
<accession>A0A8S1UVF7</accession>
<dbReference type="OMA" id="PPIEHEF"/>
<organism evidence="2 3">
    <name type="scientific">Paramecium octaurelia</name>
    <dbReference type="NCBI Taxonomy" id="43137"/>
    <lineage>
        <taxon>Eukaryota</taxon>
        <taxon>Sar</taxon>
        <taxon>Alveolata</taxon>
        <taxon>Ciliophora</taxon>
        <taxon>Intramacronucleata</taxon>
        <taxon>Oligohymenophorea</taxon>
        <taxon>Peniculida</taxon>
        <taxon>Parameciidae</taxon>
        <taxon>Paramecium</taxon>
    </lineage>
</organism>
<sequence length="204" mass="24688">MLDDTYAEICFNYRPKKKIVTPYKQQATFKSKQDVYDYVERLQAQAKLPPIEHEFYLNSFRSANSNKYKPIQCSKSVLVQRQTKNTRLTSLMSEISSTLEEGIITQQEIHDSYSKEKRRLEDQESKYSKLLQNLEQKNHITNSNWKNLIKHHFRNLNEYMDYAIKDIKEEKHFVYSHQISTRHHYLFVDNEIRRNFLKRRQTKT</sequence>
<name>A0A8S1UVF7_PAROT</name>
<gene>
    <name evidence="2" type="ORF">POCTA_138.1.T0520076</name>
</gene>
<evidence type="ECO:0000256" key="1">
    <source>
        <dbReference type="SAM" id="Coils"/>
    </source>
</evidence>
<evidence type="ECO:0000313" key="3">
    <source>
        <dbReference type="Proteomes" id="UP000683925"/>
    </source>
</evidence>
<keyword evidence="1" id="KW-0175">Coiled coil</keyword>
<evidence type="ECO:0000313" key="2">
    <source>
        <dbReference type="EMBL" id="CAD8168605.1"/>
    </source>
</evidence>
<comment type="caution">
    <text evidence="2">The sequence shown here is derived from an EMBL/GenBank/DDBJ whole genome shotgun (WGS) entry which is preliminary data.</text>
</comment>
<keyword evidence="3" id="KW-1185">Reference proteome</keyword>
<dbReference type="AlphaFoldDB" id="A0A8S1UVF7"/>
<reference evidence="2" key="1">
    <citation type="submission" date="2021-01" db="EMBL/GenBank/DDBJ databases">
        <authorList>
            <consortium name="Genoscope - CEA"/>
            <person name="William W."/>
        </authorList>
    </citation>
    <scope>NUCLEOTIDE SEQUENCE</scope>
</reference>
<proteinExistence type="predicted"/>
<protein>
    <submittedName>
        <fullName evidence="2">Uncharacterized protein</fullName>
    </submittedName>
</protein>
<feature type="coiled-coil region" evidence="1">
    <location>
        <begin position="113"/>
        <end position="140"/>
    </location>
</feature>
<dbReference type="Proteomes" id="UP000683925">
    <property type="component" value="Unassembled WGS sequence"/>
</dbReference>
<dbReference type="EMBL" id="CAJJDP010000052">
    <property type="protein sequence ID" value="CAD8168605.1"/>
    <property type="molecule type" value="Genomic_DNA"/>
</dbReference>